<evidence type="ECO:0008006" key="6">
    <source>
        <dbReference type="Google" id="ProtNLM"/>
    </source>
</evidence>
<dbReference type="AlphaFoldDB" id="A0A118QCW4"/>
<name>A0A118QCW4_9BURK</name>
<dbReference type="EMBL" id="VZOL01000398">
    <property type="protein sequence ID" value="KAB0660278.1"/>
    <property type="molecule type" value="Genomic_DNA"/>
</dbReference>
<comment type="caution">
    <text evidence="3">The sequence shown here is derived from an EMBL/GenBank/DDBJ whole genome shotgun (WGS) entry which is preliminary data.</text>
</comment>
<sequence length="108" mass="11683">MRTLFSRSCVQMTIAFALACAFMPARADESVQPERAMLLAGNAPRMQPNNRIAIVPVAAPRPRSSGKTWVTLWDELAPSAPLPIPIPVPLPGNAQHAMEGNAGNRMHQ</sequence>
<reference evidence="3 4" key="1">
    <citation type="submission" date="2015-11" db="EMBL/GenBank/DDBJ databases">
        <title>Expanding the genomic diversity of Burkholderia species for the development of highly accurate diagnostics.</title>
        <authorList>
            <person name="Sahl J."/>
            <person name="Keim P."/>
            <person name="Wagner D."/>
        </authorList>
    </citation>
    <scope>NUCLEOTIDE SEQUENCE [LARGE SCALE GENOMIC DNA]</scope>
    <source>
        <strain evidence="3 4">MSMB793WGS</strain>
    </source>
</reference>
<evidence type="ECO:0000313" key="5">
    <source>
        <dbReference type="Proteomes" id="UP000473571"/>
    </source>
</evidence>
<dbReference type="PROSITE" id="PS51257">
    <property type="entry name" value="PROKAR_LIPOPROTEIN"/>
    <property type="match status" value="1"/>
</dbReference>
<protein>
    <recommendedName>
        <fullName evidence="6">Lipoprotein</fullName>
    </recommendedName>
</protein>
<dbReference type="EMBL" id="LPLZ01000062">
    <property type="protein sequence ID" value="KWN10346.1"/>
    <property type="molecule type" value="Genomic_DNA"/>
</dbReference>
<evidence type="ECO:0000313" key="3">
    <source>
        <dbReference type="EMBL" id="KWN10346.1"/>
    </source>
</evidence>
<gene>
    <name evidence="2" type="ORF">F7R13_22960</name>
    <name evidence="3" type="ORF">WT83_20365</name>
</gene>
<evidence type="ECO:0000256" key="1">
    <source>
        <dbReference type="SAM" id="SignalP"/>
    </source>
</evidence>
<dbReference type="Proteomes" id="UP000473571">
    <property type="component" value="Unassembled WGS sequence"/>
</dbReference>
<feature type="signal peptide" evidence="1">
    <location>
        <begin position="1"/>
        <end position="27"/>
    </location>
</feature>
<dbReference type="Proteomes" id="UP000068016">
    <property type="component" value="Unassembled WGS sequence"/>
</dbReference>
<proteinExistence type="predicted"/>
<feature type="chain" id="PRO_5041524149" description="Lipoprotein" evidence="1">
    <location>
        <begin position="28"/>
        <end position="108"/>
    </location>
</feature>
<keyword evidence="1" id="KW-0732">Signal</keyword>
<evidence type="ECO:0000313" key="4">
    <source>
        <dbReference type="Proteomes" id="UP000068016"/>
    </source>
</evidence>
<organism evidence="3 4">
    <name type="scientific">Burkholderia territorii</name>
    <dbReference type="NCBI Taxonomy" id="1503055"/>
    <lineage>
        <taxon>Bacteria</taxon>
        <taxon>Pseudomonadati</taxon>
        <taxon>Pseudomonadota</taxon>
        <taxon>Betaproteobacteria</taxon>
        <taxon>Burkholderiales</taxon>
        <taxon>Burkholderiaceae</taxon>
        <taxon>Burkholderia</taxon>
        <taxon>Burkholderia cepacia complex</taxon>
    </lineage>
</organism>
<reference evidence="2 5" key="2">
    <citation type="submission" date="2019-09" db="EMBL/GenBank/DDBJ databases">
        <title>Draft genome sequences of 48 bacterial type strains from the CCUG.</title>
        <authorList>
            <person name="Tunovic T."/>
            <person name="Pineiro-Iglesias B."/>
            <person name="Unosson C."/>
            <person name="Inganas E."/>
            <person name="Ohlen M."/>
            <person name="Cardew S."/>
            <person name="Jensie-Markopoulos S."/>
            <person name="Salva-Serra F."/>
            <person name="Jaen-Luchoro D."/>
            <person name="Karlsson R."/>
            <person name="Svensson-Stadler L."/>
            <person name="Chun J."/>
            <person name="Moore E."/>
        </authorList>
    </citation>
    <scope>NUCLEOTIDE SEQUENCE [LARGE SCALE GENOMIC DNA]</scope>
    <source>
        <strain evidence="2 5">CCUG 65687</strain>
    </source>
</reference>
<evidence type="ECO:0000313" key="2">
    <source>
        <dbReference type="EMBL" id="KAB0660278.1"/>
    </source>
</evidence>
<accession>A0A118QCW4</accession>